<dbReference type="InterPro" id="IPR004358">
    <property type="entry name" value="Sig_transdc_His_kin-like_C"/>
</dbReference>
<dbReference type="InterPro" id="IPR003594">
    <property type="entry name" value="HATPase_dom"/>
</dbReference>
<keyword evidence="4" id="KW-0808">Transferase</keyword>
<dbReference type="PROSITE" id="PS50113">
    <property type="entry name" value="PAC"/>
    <property type="match status" value="1"/>
</dbReference>
<dbReference type="NCBIfam" id="TIGR00229">
    <property type="entry name" value="sensory_box"/>
    <property type="match status" value="1"/>
</dbReference>
<dbReference type="PANTHER" id="PTHR43711">
    <property type="entry name" value="TWO-COMPONENT HISTIDINE KINASE"/>
    <property type="match status" value="1"/>
</dbReference>
<evidence type="ECO:0000256" key="3">
    <source>
        <dbReference type="ARBA" id="ARBA00022553"/>
    </source>
</evidence>
<dbReference type="EMBL" id="CP019893">
    <property type="protein sequence ID" value="ARS90842.1"/>
    <property type="molecule type" value="Genomic_DNA"/>
</dbReference>
<accession>A0A2Z2HUI5</accession>
<dbReference type="OrthoDB" id="8127at2157"/>
<dbReference type="CDD" id="cd00082">
    <property type="entry name" value="HisKA"/>
    <property type="match status" value="1"/>
</dbReference>
<keyword evidence="6" id="KW-0902">Two-component regulatory system</keyword>
<dbReference type="Proteomes" id="UP000250088">
    <property type="component" value="Chromosome"/>
</dbReference>
<feature type="compositionally biased region" description="Acidic residues" evidence="7">
    <location>
        <begin position="569"/>
        <end position="578"/>
    </location>
</feature>
<reference evidence="12" key="1">
    <citation type="submission" date="2017-02" db="EMBL/GenBank/DDBJ databases">
        <title>Natronthermophilus aegyptiacus gen. nov.,sp. nov., an aerobic, extremely halophilic alkalithermophilic archaeon isolated from the athalassohaline Wadi An Natrun, Egypt.</title>
        <authorList>
            <person name="Zhao B."/>
        </authorList>
    </citation>
    <scope>NUCLEOTIDE SEQUENCE [LARGE SCALE GENOMIC DNA]</scope>
    <source>
        <strain evidence="12">JW/NM-HA 15</strain>
    </source>
</reference>
<dbReference type="Pfam" id="PF00512">
    <property type="entry name" value="HisKA"/>
    <property type="match status" value="1"/>
</dbReference>
<organism evidence="11 12">
    <name type="scientific">Natrarchaeobaculum aegyptiacum</name>
    <dbReference type="NCBI Taxonomy" id="745377"/>
    <lineage>
        <taxon>Archaea</taxon>
        <taxon>Methanobacteriati</taxon>
        <taxon>Methanobacteriota</taxon>
        <taxon>Stenosarchaea group</taxon>
        <taxon>Halobacteria</taxon>
        <taxon>Halobacteriales</taxon>
        <taxon>Natrialbaceae</taxon>
        <taxon>Natrarchaeobaculum</taxon>
    </lineage>
</organism>
<evidence type="ECO:0000256" key="4">
    <source>
        <dbReference type="ARBA" id="ARBA00022679"/>
    </source>
</evidence>
<dbReference type="SUPFAM" id="SSF47384">
    <property type="entry name" value="Homodimeric domain of signal transducing histidine kinase"/>
    <property type="match status" value="1"/>
</dbReference>
<evidence type="ECO:0000256" key="2">
    <source>
        <dbReference type="ARBA" id="ARBA00012438"/>
    </source>
</evidence>
<feature type="transmembrane region" description="Helical" evidence="8">
    <location>
        <begin position="206"/>
        <end position="225"/>
    </location>
</feature>
<dbReference type="PRINTS" id="PR00344">
    <property type="entry name" value="BCTRLSENSOR"/>
</dbReference>
<keyword evidence="8" id="KW-0812">Transmembrane</keyword>
<feature type="transmembrane region" description="Helical" evidence="8">
    <location>
        <begin position="99"/>
        <end position="117"/>
    </location>
</feature>
<evidence type="ECO:0000256" key="1">
    <source>
        <dbReference type="ARBA" id="ARBA00000085"/>
    </source>
</evidence>
<dbReference type="InterPro" id="IPR036890">
    <property type="entry name" value="HATPase_C_sf"/>
</dbReference>
<keyword evidence="8" id="KW-1133">Transmembrane helix</keyword>
<feature type="transmembrane region" description="Helical" evidence="8">
    <location>
        <begin position="70"/>
        <end position="87"/>
    </location>
</feature>
<feature type="domain" description="PAC" evidence="10">
    <location>
        <begin position="290"/>
        <end position="349"/>
    </location>
</feature>
<feature type="domain" description="Histidine kinase" evidence="9">
    <location>
        <begin position="360"/>
        <end position="561"/>
    </location>
</feature>
<dbReference type="InterPro" id="IPR003661">
    <property type="entry name" value="HisK_dim/P_dom"/>
</dbReference>
<dbReference type="SUPFAM" id="SSF55785">
    <property type="entry name" value="PYP-like sensor domain (PAS domain)"/>
    <property type="match status" value="1"/>
</dbReference>
<dbReference type="CDD" id="cd00130">
    <property type="entry name" value="PAS"/>
    <property type="match status" value="1"/>
</dbReference>
<evidence type="ECO:0000256" key="7">
    <source>
        <dbReference type="SAM" id="MobiDB-lite"/>
    </source>
</evidence>
<dbReference type="Gene3D" id="1.10.287.130">
    <property type="match status" value="1"/>
</dbReference>
<dbReference type="SUPFAM" id="SSF55874">
    <property type="entry name" value="ATPase domain of HSP90 chaperone/DNA topoisomerase II/histidine kinase"/>
    <property type="match status" value="1"/>
</dbReference>
<dbReference type="InterPro" id="IPR031621">
    <property type="entry name" value="HisKA_7TM"/>
</dbReference>
<dbReference type="KEGG" id="naj:B1756_14660"/>
<evidence type="ECO:0000313" key="11">
    <source>
        <dbReference type="EMBL" id="ARS90842.1"/>
    </source>
</evidence>
<dbReference type="PROSITE" id="PS50109">
    <property type="entry name" value="HIS_KIN"/>
    <property type="match status" value="1"/>
</dbReference>
<evidence type="ECO:0000256" key="5">
    <source>
        <dbReference type="ARBA" id="ARBA00022777"/>
    </source>
</evidence>
<dbReference type="RefSeq" id="WP_086889207.1">
    <property type="nucleotide sequence ID" value="NZ_CP019893.1"/>
</dbReference>
<name>A0A2Z2HUI5_9EURY</name>
<keyword evidence="12" id="KW-1185">Reference proteome</keyword>
<gene>
    <name evidence="11" type="ORF">B1756_14660</name>
</gene>
<keyword evidence="3" id="KW-0597">Phosphoprotein</keyword>
<evidence type="ECO:0000259" key="10">
    <source>
        <dbReference type="PROSITE" id="PS50113"/>
    </source>
</evidence>
<dbReference type="SMART" id="SM00387">
    <property type="entry name" value="HATPase_c"/>
    <property type="match status" value="1"/>
</dbReference>
<dbReference type="PANTHER" id="PTHR43711:SF1">
    <property type="entry name" value="HISTIDINE KINASE 1"/>
    <property type="match status" value="1"/>
</dbReference>
<evidence type="ECO:0000256" key="8">
    <source>
        <dbReference type="SAM" id="Phobius"/>
    </source>
</evidence>
<dbReference type="Pfam" id="PF02518">
    <property type="entry name" value="HATPase_c"/>
    <property type="match status" value="1"/>
</dbReference>
<evidence type="ECO:0000313" key="12">
    <source>
        <dbReference type="Proteomes" id="UP000250088"/>
    </source>
</evidence>
<dbReference type="GeneID" id="32895339"/>
<dbReference type="InterPro" id="IPR000014">
    <property type="entry name" value="PAS"/>
</dbReference>
<dbReference type="InterPro" id="IPR036097">
    <property type="entry name" value="HisK_dim/P_sf"/>
</dbReference>
<dbReference type="InterPro" id="IPR035965">
    <property type="entry name" value="PAS-like_dom_sf"/>
</dbReference>
<dbReference type="Gene3D" id="3.30.450.20">
    <property type="entry name" value="PAS domain"/>
    <property type="match status" value="1"/>
</dbReference>
<dbReference type="AlphaFoldDB" id="A0A2Z2HUI5"/>
<dbReference type="GO" id="GO:0000155">
    <property type="term" value="F:phosphorelay sensor kinase activity"/>
    <property type="evidence" value="ECO:0007669"/>
    <property type="project" value="InterPro"/>
</dbReference>
<dbReference type="InterPro" id="IPR000700">
    <property type="entry name" value="PAS-assoc_C"/>
</dbReference>
<dbReference type="InterPro" id="IPR050736">
    <property type="entry name" value="Sensor_HK_Regulatory"/>
</dbReference>
<evidence type="ECO:0000256" key="6">
    <source>
        <dbReference type="ARBA" id="ARBA00023012"/>
    </source>
</evidence>
<feature type="transmembrane region" description="Helical" evidence="8">
    <location>
        <begin position="150"/>
        <end position="168"/>
    </location>
</feature>
<dbReference type="Gene3D" id="3.30.565.10">
    <property type="entry name" value="Histidine kinase-like ATPase, C-terminal domain"/>
    <property type="match status" value="1"/>
</dbReference>
<feature type="transmembrane region" description="Helical" evidence="8">
    <location>
        <begin position="38"/>
        <end position="58"/>
    </location>
</feature>
<comment type="catalytic activity">
    <reaction evidence="1">
        <text>ATP + protein L-histidine = ADP + protein N-phospho-L-histidine.</text>
        <dbReference type="EC" id="2.7.13.3"/>
    </reaction>
</comment>
<evidence type="ECO:0000259" key="9">
    <source>
        <dbReference type="PROSITE" id="PS50109"/>
    </source>
</evidence>
<protein>
    <recommendedName>
        <fullName evidence="2">histidine kinase</fullName>
        <ecNumber evidence="2">2.7.13.3</ecNumber>
    </recommendedName>
</protein>
<feature type="region of interest" description="Disordered" evidence="7">
    <location>
        <begin position="557"/>
        <end position="578"/>
    </location>
</feature>
<dbReference type="InterPro" id="IPR005467">
    <property type="entry name" value="His_kinase_dom"/>
</dbReference>
<proteinExistence type="predicted"/>
<feature type="transmembrane region" description="Helical" evidence="8">
    <location>
        <begin position="180"/>
        <end position="200"/>
    </location>
</feature>
<dbReference type="Pfam" id="PF08448">
    <property type="entry name" value="PAS_4"/>
    <property type="match status" value="1"/>
</dbReference>
<sequence length="578" mass="62117">MALEQPALQAGYAAAVLTSILLLAVLWQYRDRPGGWSLLVYVGAGLYWSAILLANVTVTDPALSAVLYRALYVGIAIGAAALVVFALEYTGRERFLGPATYLALSVHPVTVAVFAIADPGNHFFGTIEPDPASSIAVAPDHGVALVGHLAYSYALLLAVGAMFAGVALRSRSIYRRQAAMLVLATLTPGVTSLALTVGLVDVDVTPLVLPVVSLLFAVAIIRYQLIDLLPIASDRVLETVQDGVFVLDDAGRLIDVNDAGRFTLSVLGVESTSLIGRPFADLVGETALYHHVESLTTGSGGTTIDVEETETRLEVTTRPIEDDYGRHVGWVLITHDVTDVSRRERQLRRQNDRLEQFASLVSHDLRNPLNVARGSLGLVEQTGEEEYYEKIERHHGRMEAIIEDILTLAREGKAVTGTERVDLGALARRAWEGVDTGSATLEIDSSATIQADPDRLLRVLENLFRNAIEHGVPDEDDRASEELTVTVGVEAGGSGHVTFVVEDDGVGVPPENREQVFEHGYSTGRDGTGLGLSIVRQIADAHGWTVEVTESASGGARFEFSGVERDASETDLPDNEAP</sequence>
<keyword evidence="5" id="KW-0418">Kinase</keyword>
<dbReference type="EC" id="2.7.13.3" evidence="2"/>
<feature type="transmembrane region" description="Helical" evidence="8">
    <location>
        <begin position="6"/>
        <end position="26"/>
    </location>
</feature>
<dbReference type="Pfam" id="PF16927">
    <property type="entry name" value="HisKA_7TM"/>
    <property type="match status" value="1"/>
</dbReference>
<dbReference type="SMART" id="SM00388">
    <property type="entry name" value="HisKA"/>
    <property type="match status" value="1"/>
</dbReference>
<dbReference type="InterPro" id="IPR013656">
    <property type="entry name" value="PAS_4"/>
</dbReference>
<keyword evidence="8" id="KW-0472">Membrane</keyword>